<gene>
    <name evidence="3" type="ORF">J421_0400</name>
</gene>
<feature type="chain" id="PRO_5004795293" description="Lipoprotein" evidence="2">
    <location>
        <begin position="37"/>
        <end position="218"/>
    </location>
</feature>
<sequence length="218" mass="23311">MITARRLRLRFALSRRRPGRALVLLPLVAMMALVTACSDSPTEAAGTSRPRATSAFDKTGAATDPKTETFVYDGRARTQSFGDGHSVRFDANSVCDPKTSGYGPGTWDQPCTPATQPITFTVTSWRNADGRVQVVFSPDVRFVPGTTEILFLGDAAPGAGKKATIEWCSPLLATGCIDESVDDPTLTTYVTSGKVARRIKHFSGYNVVFGLTDTAGAL</sequence>
<feature type="region of interest" description="Disordered" evidence="1">
    <location>
        <begin position="39"/>
        <end position="61"/>
    </location>
</feature>
<evidence type="ECO:0000313" key="4">
    <source>
        <dbReference type="Proteomes" id="UP000019151"/>
    </source>
</evidence>
<dbReference type="AlphaFoldDB" id="W0RBV8"/>
<evidence type="ECO:0000313" key="3">
    <source>
        <dbReference type="EMBL" id="AHG87937.1"/>
    </source>
</evidence>
<dbReference type="Proteomes" id="UP000019151">
    <property type="component" value="Chromosome"/>
</dbReference>
<keyword evidence="4" id="KW-1185">Reference proteome</keyword>
<name>W0RBV8_9BACT</name>
<keyword evidence="2" id="KW-0732">Signal</keyword>
<dbReference type="KEGG" id="gba:J421_0400"/>
<protein>
    <recommendedName>
        <fullName evidence="5">Lipoprotein</fullName>
    </recommendedName>
</protein>
<evidence type="ECO:0008006" key="5">
    <source>
        <dbReference type="Google" id="ProtNLM"/>
    </source>
</evidence>
<proteinExistence type="predicted"/>
<dbReference type="EMBL" id="CP007128">
    <property type="protein sequence ID" value="AHG87937.1"/>
    <property type="molecule type" value="Genomic_DNA"/>
</dbReference>
<reference evidence="3 4" key="1">
    <citation type="journal article" date="2014" name="Genome Announc.">
        <title>Genome Sequence and Methylome of Soil Bacterium Gemmatirosa kalamazoonensis KBS708T, a Member of the Rarely Cultivated Gemmatimonadetes Phylum.</title>
        <authorList>
            <person name="Debruyn J.M."/>
            <person name="Radosevich M."/>
            <person name="Wommack K.E."/>
            <person name="Polson S.W."/>
            <person name="Hauser L.J."/>
            <person name="Fawaz M.N."/>
            <person name="Korlach J."/>
            <person name="Tsai Y.C."/>
        </authorList>
    </citation>
    <scope>NUCLEOTIDE SEQUENCE [LARGE SCALE GENOMIC DNA]</scope>
    <source>
        <strain evidence="3 4">KBS708</strain>
    </source>
</reference>
<feature type="signal peptide" evidence="2">
    <location>
        <begin position="1"/>
        <end position="36"/>
    </location>
</feature>
<dbReference type="HOGENOM" id="CLU_1319398_0_0_0"/>
<organism evidence="3 4">
    <name type="scientific">Gemmatirosa kalamazoonensis</name>
    <dbReference type="NCBI Taxonomy" id="861299"/>
    <lineage>
        <taxon>Bacteria</taxon>
        <taxon>Pseudomonadati</taxon>
        <taxon>Gemmatimonadota</taxon>
        <taxon>Gemmatimonadia</taxon>
        <taxon>Gemmatimonadales</taxon>
        <taxon>Gemmatimonadaceae</taxon>
        <taxon>Gemmatirosa</taxon>
    </lineage>
</organism>
<evidence type="ECO:0000256" key="2">
    <source>
        <dbReference type="SAM" id="SignalP"/>
    </source>
</evidence>
<dbReference type="STRING" id="861299.J421_0400"/>
<dbReference type="InParanoid" id="W0RBV8"/>
<evidence type="ECO:0000256" key="1">
    <source>
        <dbReference type="SAM" id="MobiDB-lite"/>
    </source>
</evidence>
<accession>W0RBV8</accession>
<dbReference type="RefSeq" id="WP_025409488.1">
    <property type="nucleotide sequence ID" value="NZ_CP007128.1"/>
</dbReference>